<dbReference type="Proteomes" id="UP000886998">
    <property type="component" value="Unassembled WGS sequence"/>
</dbReference>
<organism evidence="1 2">
    <name type="scientific">Trichonephila inaurata madagascariensis</name>
    <dbReference type="NCBI Taxonomy" id="2747483"/>
    <lineage>
        <taxon>Eukaryota</taxon>
        <taxon>Metazoa</taxon>
        <taxon>Ecdysozoa</taxon>
        <taxon>Arthropoda</taxon>
        <taxon>Chelicerata</taxon>
        <taxon>Arachnida</taxon>
        <taxon>Araneae</taxon>
        <taxon>Araneomorphae</taxon>
        <taxon>Entelegynae</taxon>
        <taxon>Araneoidea</taxon>
        <taxon>Nephilidae</taxon>
        <taxon>Trichonephila</taxon>
        <taxon>Trichonephila inaurata</taxon>
    </lineage>
</organism>
<comment type="caution">
    <text evidence="1">The sequence shown here is derived from an EMBL/GenBank/DDBJ whole genome shotgun (WGS) entry which is preliminary data.</text>
</comment>
<sequence length="98" mass="10934">MQIKDAWVSNVSSICPMLENTRPHFKNASVFRVFLLVSQTPRMVYSSSSFSCLAMSVLIKVTLAPVSIEIDLGILLTVLAKYNPLVHFHSIETRLGHS</sequence>
<proteinExistence type="predicted"/>
<accession>A0A8X6Y234</accession>
<reference evidence="1" key="1">
    <citation type="submission" date="2020-08" db="EMBL/GenBank/DDBJ databases">
        <title>Multicomponent nature underlies the extraordinary mechanical properties of spider dragline silk.</title>
        <authorList>
            <person name="Kono N."/>
            <person name="Nakamura H."/>
            <person name="Mori M."/>
            <person name="Yoshida Y."/>
            <person name="Ohtoshi R."/>
            <person name="Malay A.D."/>
            <person name="Moran D.A.P."/>
            <person name="Tomita M."/>
            <person name="Numata K."/>
            <person name="Arakawa K."/>
        </authorList>
    </citation>
    <scope>NUCLEOTIDE SEQUENCE</scope>
</reference>
<gene>
    <name evidence="1" type="ORF">TNIN_192571</name>
</gene>
<evidence type="ECO:0000313" key="2">
    <source>
        <dbReference type="Proteomes" id="UP000886998"/>
    </source>
</evidence>
<name>A0A8X6Y234_9ARAC</name>
<dbReference type="EMBL" id="BMAV01014824">
    <property type="protein sequence ID" value="GFY63534.1"/>
    <property type="molecule type" value="Genomic_DNA"/>
</dbReference>
<keyword evidence="2" id="KW-1185">Reference proteome</keyword>
<evidence type="ECO:0000313" key="1">
    <source>
        <dbReference type="EMBL" id="GFY63534.1"/>
    </source>
</evidence>
<protein>
    <submittedName>
        <fullName evidence="1">Uncharacterized protein</fullName>
    </submittedName>
</protein>
<dbReference type="AlphaFoldDB" id="A0A8X6Y234"/>